<protein>
    <recommendedName>
        <fullName evidence="4">DUF4371 domain-containing protein</fullName>
    </recommendedName>
</protein>
<organism evidence="1 3">
    <name type="scientific">Trichuris suis</name>
    <name type="common">pig whipworm</name>
    <dbReference type="NCBI Taxonomy" id="68888"/>
    <lineage>
        <taxon>Eukaryota</taxon>
        <taxon>Metazoa</taxon>
        <taxon>Ecdysozoa</taxon>
        <taxon>Nematoda</taxon>
        <taxon>Enoplea</taxon>
        <taxon>Dorylaimia</taxon>
        <taxon>Trichinellida</taxon>
        <taxon>Trichuridae</taxon>
        <taxon>Trichuris</taxon>
    </lineage>
</organism>
<proteinExistence type="predicted"/>
<dbReference type="EMBL" id="KL367515">
    <property type="protein sequence ID" value="KFD67343.1"/>
    <property type="molecule type" value="Genomic_DNA"/>
</dbReference>
<name>A0A085M9Q9_9BILA</name>
<evidence type="ECO:0008006" key="4">
    <source>
        <dbReference type="Google" id="ProtNLM"/>
    </source>
</evidence>
<dbReference type="PANTHER" id="PTHR45913:SF22">
    <property type="entry name" value="SCAN BOX DOMAIN-CONTAINING PROTEIN"/>
    <property type="match status" value="1"/>
</dbReference>
<gene>
    <name evidence="1" type="ORF">M513_05222</name>
    <name evidence="2" type="ORF">M514_05222</name>
</gene>
<dbReference type="PANTHER" id="PTHR45913">
    <property type="entry name" value="EPM2A-INTERACTING PROTEIN 1"/>
    <property type="match status" value="1"/>
</dbReference>
<accession>A0A085M9Q9</accession>
<sequence length="159" mass="17926">MVQRRTDEMANDVGDALCSLLQTLRFSLQLDESCLPGNEALLLAYVRFIKDEKLVQELLFAKEMETDTKGESTFIILKEYFAEKVPLTNVISVATDGAPWTLGSYRGFIAFLKQEVTDLLGVHCIIHLVAKRLSRRLHRSLQYVITAVNKIKSTVYTGA</sequence>
<keyword evidence="3" id="KW-1185">Reference proteome</keyword>
<evidence type="ECO:0000313" key="2">
    <source>
        <dbReference type="EMBL" id="KFD67343.1"/>
    </source>
</evidence>
<dbReference type="Proteomes" id="UP000030758">
    <property type="component" value="Unassembled WGS sequence"/>
</dbReference>
<dbReference type="Proteomes" id="UP000030764">
    <property type="component" value="Unassembled WGS sequence"/>
</dbReference>
<evidence type="ECO:0000313" key="3">
    <source>
        <dbReference type="Proteomes" id="UP000030764"/>
    </source>
</evidence>
<reference evidence="1 3" key="1">
    <citation type="journal article" date="2014" name="Nat. Genet.">
        <title>Genome and transcriptome of the porcine whipworm Trichuris suis.</title>
        <authorList>
            <person name="Jex A.R."/>
            <person name="Nejsum P."/>
            <person name="Schwarz E.M."/>
            <person name="Hu L."/>
            <person name="Young N.D."/>
            <person name="Hall R.S."/>
            <person name="Korhonen P.K."/>
            <person name="Liao S."/>
            <person name="Thamsborg S."/>
            <person name="Xia J."/>
            <person name="Xu P."/>
            <person name="Wang S."/>
            <person name="Scheerlinck J.P."/>
            <person name="Hofmann A."/>
            <person name="Sternberg P.W."/>
            <person name="Wang J."/>
            <person name="Gasser R.B."/>
        </authorList>
    </citation>
    <scope>NUCLEOTIDE SEQUENCE [LARGE SCALE GENOMIC DNA]</scope>
    <source>
        <strain evidence="2">DCEP-RM93F</strain>
        <strain evidence="1">DCEP-RM93M</strain>
    </source>
</reference>
<dbReference type="EMBL" id="KL363212">
    <property type="protein sequence ID" value="KFD53955.1"/>
    <property type="molecule type" value="Genomic_DNA"/>
</dbReference>
<dbReference type="AlphaFoldDB" id="A0A085M9Q9"/>
<evidence type="ECO:0000313" key="1">
    <source>
        <dbReference type="EMBL" id="KFD53955.1"/>
    </source>
</evidence>